<dbReference type="SUPFAM" id="SSF159468">
    <property type="entry name" value="AtpF-like"/>
    <property type="match status" value="1"/>
</dbReference>
<organism evidence="4 5">
    <name type="scientific">Olsenella absiana</name>
    <dbReference type="NCBI Taxonomy" id="3115222"/>
    <lineage>
        <taxon>Bacteria</taxon>
        <taxon>Bacillati</taxon>
        <taxon>Actinomycetota</taxon>
        <taxon>Coriobacteriia</taxon>
        <taxon>Coriobacteriales</taxon>
        <taxon>Atopobiaceae</taxon>
        <taxon>Olsenella</taxon>
    </lineage>
</organism>
<reference evidence="4 5" key="1">
    <citation type="submission" date="2024-01" db="EMBL/GenBank/DDBJ databases">
        <title>Description of Olsenella sp. nov., isolated from pig feces.</title>
        <authorList>
            <person name="Chang Y.-H."/>
        </authorList>
    </citation>
    <scope>NUCLEOTIDE SEQUENCE [LARGE SCALE GENOMIC DNA]</scope>
    <source>
        <strain evidence="4 5">YH-ols2223</strain>
    </source>
</reference>
<dbReference type="RefSeq" id="WP_330957584.1">
    <property type="nucleotide sequence ID" value="NZ_JAZGJQ010000002.1"/>
</dbReference>
<evidence type="ECO:0000313" key="4">
    <source>
        <dbReference type="EMBL" id="MEE6146817.1"/>
    </source>
</evidence>
<dbReference type="EMBL" id="JAZGJQ010000002">
    <property type="protein sequence ID" value="MEE6146817.1"/>
    <property type="molecule type" value="Genomic_DNA"/>
</dbReference>
<dbReference type="Proteomes" id="UP001332931">
    <property type="component" value="Unassembled WGS sequence"/>
</dbReference>
<accession>A0ABU7R8A0</accession>
<evidence type="ECO:0000256" key="3">
    <source>
        <dbReference type="ARBA" id="ARBA00023065"/>
    </source>
</evidence>
<keyword evidence="2" id="KW-0813">Transport</keyword>
<keyword evidence="3" id="KW-0406">Ion transport</keyword>
<name>A0ABU7R8A0_9ACTN</name>
<dbReference type="Pfam" id="PF01990">
    <property type="entry name" value="ATP-synt_F"/>
    <property type="match status" value="1"/>
</dbReference>
<proteinExistence type="inferred from homology"/>
<dbReference type="InterPro" id="IPR036906">
    <property type="entry name" value="ATPase_V1_fsu_sf"/>
</dbReference>
<gene>
    <name evidence="4" type="ORF">VXJ25_02225</name>
</gene>
<protein>
    <submittedName>
        <fullName evidence="4">V-type ATP synthase subunit F</fullName>
    </submittedName>
</protein>
<evidence type="ECO:0000256" key="2">
    <source>
        <dbReference type="ARBA" id="ARBA00022448"/>
    </source>
</evidence>
<evidence type="ECO:0000313" key="5">
    <source>
        <dbReference type="Proteomes" id="UP001332931"/>
    </source>
</evidence>
<comment type="similarity">
    <text evidence="1">Belongs to the V-ATPase F subunit family.</text>
</comment>
<dbReference type="Gene3D" id="3.40.50.10580">
    <property type="entry name" value="ATPase, V1 complex, subunit F"/>
    <property type="match status" value="1"/>
</dbReference>
<evidence type="ECO:0000256" key="1">
    <source>
        <dbReference type="ARBA" id="ARBA00010148"/>
    </source>
</evidence>
<dbReference type="InterPro" id="IPR008218">
    <property type="entry name" value="ATPase_V1-cplx_f_g_su"/>
</dbReference>
<sequence length="109" mass="11714">MDRIAVIGDYDSIYGFGALGLDLFPVSTDDPEAAATLRQLASEESRYGIIYITEELAASLKDVVDKYARQPLPAIIPIPGVKNNTGVGVEMVKHSVEQSVGSDILFGKD</sequence>
<comment type="caution">
    <text evidence="4">The sequence shown here is derived from an EMBL/GenBank/DDBJ whole genome shotgun (WGS) entry which is preliminary data.</text>
</comment>
<keyword evidence="5" id="KW-1185">Reference proteome</keyword>